<feature type="region of interest" description="Disordered" evidence="1">
    <location>
        <begin position="23"/>
        <end position="57"/>
    </location>
</feature>
<dbReference type="AlphaFoldDB" id="A0A165GKZ1"/>
<dbReference type="Proteomes" id="UP000076871">
    <property type="component" value="Unassembled WGS sequence"/>
</dbReference>
<evidence type="ECO:0000256" key="1">
    <source>
        <dbReference type="SAM" id="MobiDB-lite"/>
    </source>
</evidence>
<sequence length="57" mass="5470">MLERSGFLALGNSDIAATTQSGYLSASSTEATSGAHSSETGAIVSTSASGPTSMGSA</sequence>
<keyword evidence="3" id="KW-1185">Reference proteome</keyword>
<gene>
    <name evidence="2" type="ORF">LAESUDRAFT_721861</name>
</gene>
<dbReference type="EMBL" id="KV427609">
    <property type="protein sequence ID" value="KZT10494.1"/>
    <property type="molecule type" value="Genomic_DNA"/>
</dbReference>
<dbReference type="GeneID" id="63825118"/>
<protein>
    <submittedName>
        <fullName evidence="2">Uncharacterized protein</fullName>
    </submittedName>
</protein>
<proteinExistence type="predicted"/>
<evidence type="ECO:0000313" key="2">
    <source>
        <dbReference type="EMBL" id="KZT10494.1"/>
    </source>
</evidence>
<dbReference type="RefSeq" id="XP_040768234.1">
    <property type="nucleotide sequence ID" value="XM_040908089.1"/>
</dbReference>
<evidence type="ECO:0000313" key="3">
    <source>
        <dbReference type="Proteomes" id="UP000076871"/>
    </source>
</evidence>
<organism evidence="2 3">
    <name type="scientific">Laetiporus sulphureus 93-53</name>
    <dbReference type="NCBI Taxonomy" id="1314785"/>
    <lineage>
        <taxon>Eukaryota</taxon>
        <taxon>Fungi</taxon>
        <taxon>Dikarya</taxon>
        <taxon>Basidiomycota</taxon>
        <taxon>Agaricomycotina</taxon>
        <taxon>Agaricomycetes</taxon>
        <taxon>Polyporales</taxon>
        <taxon>Laetiporus</taxon>
    </lineage>
</organism>
<accession>A0A165GKZ1</accession>
<dbReference type="InParanoid" id="A0A165GKZ1"/>
<reference evidence="2 3" key="1">
    <citation type="journal article" date="2016" name="Mol. Biol. Evol.">
        <title>Comparative Genomics of Early-Diverging Mushroom-Forming Fungi Provides Insights into the Origins of Lignocellulose Decay Capabilities.</title>
        <authorList>
            <person name="Nagy L.G."/>
            <person name="Riley R."/>
            <person name="Tritt A."/>
            <person name="Adam C."/>
            <person name="Daum C."/>
            <person name="Floudas D."/>
            <person name="Sun H."/>
            <person name="Yadav J.S."/>
            <person name="Pangilinan J."/>
            <person name="Larsson K.H."/>
            <person name="Matsuura K."/>
            <person name="Barry K."/>
            <person name="Labutti K."/>
            <person name="Kuo R."/>
            <person name="Ohm R.A."/>
            <person name="Bhattacharya S.S."/>
            <person name="Shirouzu T."/>
            <person name="Yoshinaga Y."/>
            <person name="Martin F.M."/>
            <person name="Grigoriev I.V."/>
            <person name="Hibbett D.S."/>
        </authorList>
    </citation>
    <scope>NUCLEOTIDE SEQUENCE [LARGE SCALE GENOMIC DNA]</scope>
    <source>
        <strain evidence="2 3">93-53</strain>
    </source>
</reference>
<name>A0A165GKZ1_9APHY</name>